<proteinExistence type="predicted"/>
<name>A0A2S4UD61_9BASI</name>
<evidence type="ECO:0000313" key="2">
    <source>
        <dbReference type="Proteomes" id="UP000238274"/>
    </source>
</evidence>
<gene>
    <name evidence="1" type="ORF">PSHT_15778</name>
</gene>
<reference evidence="1 2" key="1">
    <citation type="submission" date="2017-12" db="EMBL/GenBank/DDBJ databases">
        <title>Gene loss provides genomic basis for host adaptation in cereal stripe rust fungi.</title>
        <authorList>
            <person name="Xia C."/>
        </authorList>
    </citation>
    <scope>NUCLEOTIDE SEQUENCE [LARGE SCALE GENOMIC DNA]</scope>
    <source>
        <strain evidence="1 2">93TX-2</strain>
    </source>
</reference>
<reference evidence="2" key="3">
    <citation type="journal article" date="2018" name="Mol. Plant Microbe Interact.">
        <title>Genome sequence resources for the wheat stripe rust pathogen (Puccinia striiformis f. sp. tritici) and the barley stripe rust pathogen (Puccinia striiformis f. sp. hordei).</title>
        <authorList>
            <person name="Xia C."/>
            <person name="Wang M."/>
            <person name="Yin C."/>
            <person name="Cornejo O.E."/>
            <person name="Hulbert S.H."/>
            <person name="Chen X."/>
        </authorList>
    </citation>
    <scope>NUCLEOTIDE SEQUENCE [LARGE SCALE GENOMIC DNA]</scope>
    <source>
        <strain evidence="2">93TX-2</strain>
    </source>
</reference>
<protein>
    <submittedName>
        <fullName evidence="1">Uncharacterized protein</fullName>
    </submittedName>
</protein>
<keyword evidence="2" id="KW-1185">Reference proteome</keyword>
<dbReference type="VEuPathDB" id="FungiDB:PSHT_15778"/>
<dbReference type="EMBL" id="PKSM01000429">
    <property type="protein sequence ID" value="POV95212.1"/>
    <property type="molecule type" value="Genomic_DNA"/>
</dbReference>
<organism evidence="1 2">
    <name type="scientific">Puccinia striiformis</name>
    <dbReference type="NCBI Taxonomy" id="27350"/>
    <lineage>
        <taxon>Eukaryota</taxon>
        <taxon>Fungi</taxon>
        <taxon>Dikarya</taxon>
        <taxon>Basidiomycota</taxon>
        <taxon>Pucciniomycotina</taxon>
        <taxon>Pucciniomycetes</taxon>
        <taxon>Pucciniales</taxon>
        <taxon>Pucciniaceae</taxon>
        <taxon>Puccinia</taxon>
    </lineage>
</organism>
<comment type="caution">
    <text evidence="1">The sequence shown here is derived from an EMBL/GenBank/DDBJ whole genome shotgun (WGS) entry which is preliminary data.</text>
</comment>
<reference evidence="2" key="2">
    <citation type="journal article" date="2018" name="BMC Genomics">
        <title>Genomic insights into host adaptation between the wheat stripe rust pathogen (Puccinia striiformis f. sp. tritici) and the barley stripe rust pathogen (Puccinia striiformis f. sp. hordei).</title>
        <authorList>
            <person name="Xia C."/>
            <person name="Wang M."/>
            <person name="Yin C."/>
            <person name="Cornejo O.E."/>
            <person name="Hulbert S.H."/>
            <person name="Chen X."/>
        </authorList>
    </citation>
    <scope>NUCLEOTIDE SEQUENCE [LARGE SCALE GENOMIC DNA]</scope>
    <source>
        <strain evidence="2">93TX-2</strain>
    </source>
</reference>
<dbReference type="AlphaFoldDB" id="A0A2S4UD61"/>
<dbReference type="Proteomes" id="UP000238274">
    <property type="component" value="Unassembled WGS sequence"/>
</dbReference>
<sequence>MQLCQELILEFNDHGIFTVHNQIRMPEQSYSDAERFRRRMGCQLLTYDRVAGQGLYDGMLTTGSLCFT</sequence>
<dbReference type="VEuPathDB" id="FungiDB:PSTT_15440"/>
<accession>A0A2S4UD61</accession>
<evidence type="ECO:0000313" key="1">
    <source>
        <dbReference type="EMBL" id="POV95212.1"/>
    </source>
</evidence>